<dbReference type="EMBL" id="SNYR01000002">
    <property type="protein sequence ID" value="TDQ63672.1"/>
    <property type="molecule type" value="Genomic_DNA"/>
</dbReference>
<evidence type="ECO:0000313" key="3">
    <source>
        <dbReference type="Proteomes" id="UP000295391"/>
    </source>
</evidence>
<evidence type="ECO:0000259" key="1">
    <source>
        <dbReference type="PROSITE" id="PS51352"/>
    </source>
</evidence>
<dbReference type="OrthoDB" id="9809746at2"/>
<feature type="domain" description="Thioredoxin" evidence="1">
    <location>
        <begin position="8"/>
        <end position="159"/>
    </location>
</feature>
<dbReference type="PANTHER" id="PTHR43640">
    <property type="entry name" value="OS07G0260300 PROTEIN"/>
    <property type="match status" value="1"/>
</dbReference>
<evidence type="ECO:0000313" key="2">
    <source>
        <dbReference type="EMBL" id="TDQ63672.1"/>
    </source>
</evidence>
<dbReference type="InterPro" id="IPR047262">
    <property type="entry name" value="PRX-like1"/>
</dbReference>
<reference evidence="2 3" key="1">
    <citation type="submission" date="2019-03" db="EMBL/GenBank/DDBJ databases">
        <title>Genomic Encyclopedia of Type Strains, Phase III (KMG-III): the genomes of soil and plant-associated and newly described type strains.</title>
        <authorList>
            <person name="Whitman W."/>
        </authorList>
    </citation>
    <scope>NUCLEOTIDE SEQUENCE [LARGE SCALE GENOMIC DNA]</scope>
    <source>
        <strain evidence="2 3">CGMCC 1.7002</strain>
    </source>
</reference>
<dbReference type="GO" id="GO:0016209">
    <property type="term" value="F:antioxidant activity"/>
    <property type="evidence" value="ECO:0007669"/>
    <property type="project" value="InterPro"/>
</dbReference>
<dbReference type="Gene3D" id="3.40.30.10">
    <property type="entry name" value="Glutaredoxin"/>
    <property type="match status" value="1"/>
</dbReference>
<dbReference type="Pfam" id="PF00578">
    <property type="entry name" value="AhpC-TSA"/>
    <property type="match status" value="1"/>
</dbReference>
<accession>A0A4R6VN94</accession>
<dbReference type="Proteomes" id="UP000295391">
    <property type="component" value="Unassembled WGS sequence"/>
</dbReference>
<dbReference type="PROSITE" id="PS51352">
    <property type="entry name" value="THIOREDOXIN_2"/>
    <property type="match status" value="1"/>
</dbReference>
<dbReference type="AlphaFoldDB" id="A0A4R6VN94"/>
<protein>
    <submittedName>
        <fullName evidence="2">Peroxiredoxin</fullName>
    </submittedName>
</protein>
<keyword evidence="3" id="KW-1185">Reference proteome</keyword>
<dbReference type="InterPro" id="IPR036249">
    <property type="entry name" value="Thioredoxin-like_sf"/>
</dbReference>
<dbReference type="InterPro" id="IPR013766">
    <property type="entry name" value="Thioredoxin_domain"/>
</dbReference>
<dbReference type="CDD" id="cd02969">
    <property type="entry name" value="PRX_like1"/>
    <property type="match status" value="1"/>
</dbReference>
<name>A0A4R6VN94_9HYPH</name>
<dbReference type="InterPro" id="IPR000866">
    <property type="entry name" value="AhpC/TSA"/>
</dbReference>
<dbReference type="RefSeq" id="WP_133572338.1">
    <property type="nucleotide sequence ID" value="NZ_SNYR01000002.1"/>
</dbReference>
<organism evidence="2 3">
    <name type="scientific">Maritalea mobilis</name>
    <dbReference type="NCBI Taxonomy" id="483324"/>
    <lineage>
        <taxon>Bacteria</taxon>
        <taxon>Pseudomonadati</taxon>
        <taxon>Pseudomonadota</taxon>
        <taxon>Alphaproteobacteria</taxon>
        <taxon>Hyphomicrobiales</taxon>
        <taxon>Devosiaceae</taxon>
        <taxon>Maritalea</taxon>
    </lineage>
</organism>
<dbReference type="GO" id="GO:0016491">
    <property type="term" value="F:oxidoreductase activity"/>
    <property type="evidence" value="ECO:0007669"/>
    <property type="project" value="InterPro"/>
</dbReference>
<comment type="caution">
    <text evidence="2">The sequence shown here is derived from an EMBL/GenBank/DDBJ whole genome shotgun (WGS) entry which is preliminary data.</text>
</comment>
<dbReference type="SUPFAM" id="SSF52833">
    <property type="entry name" value="Thioredoxin-like"/>
    <property type="match status" value="1"/>
</dbReference>
<gene>
    <name evidence="2" type="ORF">ATL17_1679</name>
</gene>
<dbReference type="PANTHER" id="PTHR43640:SF1">
    <property type="entry name" value="THIOREDOXIN-DEPENDENT PEROXIREDOXIN"/>
    <property type="match status" value="1"/>
</dbReference>
<sequence>MLLDTPICDFGWQAPEFTLKDPHGKSFTMSEHLGEKGLLVAFICNHCPYVHAIGERLAADAKELQGEGINVLAVMSNDYQYTPADSPPNMIKFANHFGFNFPYLVDETQEVGRAYGAVCTPDFFGLNKDGKLQYRGRLDDARMGNPAGRTKELVNAMKLIAKTGKGPQEQVPSMGCSIKWREVVPGH</sequence>
<proteinExistence type="predicted"/>